<organism evidence="3 4">
    <name type="scientific">Aureibacter tunicatorum</name>
    <dbReference type="NCBI Taxonomy" id="866807"/>
    <lineage>
        <taxon>Bacteria</taxon>
        <taxon>Pseudomonadati</taxon>
        <taxon>Bacteroidota</taxon>
        <taxon>Cytophagia</taxon>
        <taxon>Cytophagales</taxon>
        <taxon>Persicobacteraceae</taxon>
        <taxon>Aureibacter</taxon>
    </lineage>
</organism>
<feature type="domain" description="eCIS core" evidence="2">
    <location>
        <begin position="101"/>
        <end position="166"/>
    </location>
</feature>
<dbReference type="Pfam" id="PF13699">
    <property type="entry name" value="eCIS_core"/>
    <property type="match status" value="1"/>
</dbReference>
<comment type="caution">
    <text evidence="3">The sequence shown here is derived from an EMBL/GenBank/DDBJ whole genome shotgun (WGS) entry which is preliminary data.</text>
</comment>
<feature type="region of interest" description="Disordered" evidence="1">
    <location>
        <begin position="1"/>
        <end position="47"/>
    </location>
</feature>
<proteinExistence type="predicted"/>
<accession>A0AAE3XLD6</accession>
<evidence type="ECO:0000256" key="1">
    <source>
        <dbReference type="SAM" id="MobiDB-lite"/>
    </source>
</evidence>
<reference evidence="3" key="1">
    <citation type="submission" date="2023-07" db="EMBL/GenBank/DDBJ databases">
        <title>Genomic Encyclopedia of Type Strains, Phase IV (KMG-IV): sequencing the most valuable type-strain genomes for metagenomic binning, comparative biology and taxonomic classification.</title>
        <authorList>
            <person name="Goeker M."/>
        </authorList>
    </citation>
    <scope>NUCLEOTIDE SEQUENCE</scope>
    <source>
        <strain evidence="3">DSM 26174</strain>
    </source>
</reference>
<name>A0AAE3XLD6_9BACT</name>
<evidence type="ECO:0000313" key="3">
    <source>
        <dbReference type="EMBL" id="MDR6240036.1"/>
    </source>
</evidence>
<dbReference type="RefSeq" id="WP_309939858.1">
    <property type="nucleotide sequence ID" value="NZ_AP025305.1"/>
</dbReference>
<dbReference type="AlphaFoldDB" id="A0AAE3XLD6"/>
<dbReference type="Gene3D" id="3.50.50.60">
    <property type="entry name" value="FAD/NAD(P)-binding domain"/>
    <property type="match status" value="1"/>
</dbReference>
<gene>
    <name evidence="3" type="ORF">HNQ88_003084</name>
</gene>
<dbReference type="EMBL" id="JAVDQD010000003">
    <property type="protein sequence ID" value="MDR6240036.1"/>
    <property type="molecule type" value="Genomic_DNA"/>
</dbReference>
<keyword evidence="4" id="KW-1185">Reference proteome</keyword>
<dbReference type="SUPFAM" id="SSF51905">
    <property type="entry name" value="FAD/NAD(P)-binding domain"/>
    <property type="match status" value="1"/>
</dbReference>
<evidence type="ECO:0000259" key="2">
    <source>
        <dbReference type="Pfam" id="PF13699"/>
    </source>
</evidence>
<dbReference type="InterPro" id="IPR036188">
    <property type="entry name" value="FAD/NAD-bd_sf"/>
</dbReference>
<dbReference type="InterPro" id="IPR025295">
    <property type="entry name" value="eCIS_core_dom"/>
</dbReference>
<sequence>MNRPQRDYHQNNGAQRHADQKMKANWKAAQLRRKDRPDSSFENSNSDMSIAQLHADIDAMKSSERFQIWNTPPDQMPLQKKDDTGEAVNHGTSSKPNNTGLPDKLKTGVENLSGYSMDDVKVHYNSDMPAQLQAHAYAQGSDIHLASGQEKHLPHEAWHVVQQKQGRVKPTKQMKGKVNVNDDEGLEKEADVMGGKALQMRGKNDKQQELELVGSRQKNSSSQTLQGQFITVRPMIEQAESPGQEIALLLKKVKKDLTKFDHPEHVEALLNNEDLEQYINNMYESSIDHGIFDLAHDQELALFYYRLQREVNPTKQSREDEKIANQDKKKESDDWIKFKDEVIINNEEVLPIFKQVILGTGASAVYYLLSAFQSMDLRNSALIGNLQPWAGERGKKGVINHPMNMIAPDYQGGQLYGPDGLAEREAFSEELKDILETMPLFERNIQSVVKKGDTTKYYLITTNDGTFAAQKVVAAMGIGKHKNPGGITGEGQTEKQINRVMNMDEFKVAQEEGKLPKDEIKSIVVVGPNAAIDVMSTAIREGYEELTWIIGSGEKRRPAFLKGTDNEFVESRYDEVLENSEDESKLIKTYNGITVIKHDYLTASIGQKSVNVGYGTRASRQNEANEVGTAQGHIMVHGTGPDVGAMQRIFPDIENANNLEAIYDKNQRFNYDPVSPRLTEGKINIAQKEEFGDKTTVQKIENIIGSIRELERPSNESMPKKLPQVLGLQAKKDPNDETDNTSLEFIGGMASRLAGENRMKYTYISESFKEMKKTAPNELLDELAEEVIEEQSLVKDFHEKLNTFLILGEEFSSKLEAAQNIQKVSELKSDYNNFHKALIDCYKANNDLRRAIINKKDLSKNYFGILSTMFTQTKNIFDTLKEYYDMVKTDNYGGRITSHMGGAVYSLPKNVVLNDQLTSSRSMIEASENNMPFYVEQGVNFITSDATIIAAHMASGFTKIPPVLADYVTNLIIWERRHLPLNEAPLPRPNSKEPDSTFNLKQQQGFQEKWVQKLSELNNIF</sequence>
<feature type="region of interest" description="Disordered" evidence="1">
    <location>
        <begin position="70"/>
        <end position="103"/>
    </location>
</feature>
<evidence type="ECO:0000313" key="4">
    <source>
        <dbReference type="Proteomes" id="UP001185092"/>
    </source>
</evidence>
<dbReference type="Proteomes" id="UP001185092">
    <property type="component" value="Unassembled WGS sequence"/>
</dbReference>
<feature type="compositionally biased region" description="Polar residues" evidence="1">
    <location>
        <begin position="90"/>
        <end position="100"/>
    </location>
</feature>
<protein>
    <recommendedName>
        <fullName evidence="2">eCIS core domain-containing protein</fullName>
    </recommendedName>
</protein>